<keyword evidence="1" id="KW-0732">Signal</keyword>
<evidence type="ECO:0000256" key="1">
    <source>
        <dbReference type="SAM" id="SignalP"/>
    </source>
</evidence>
<dbReference type="Proteomes" id="UP000215902">
    <property type="component" value="Unassembled WGS sequence"/>
</dbReference>
<protein>
    <submittedName>
        <fullName evidence="2">Uncharacterized protein</fullName>
    </submittedName>
</protein>
<gene>
    <name evidence="2" type="ORF">BOX15_Mlig024363g1</name>
</gene>
<keyword evidence="3" id="KW-1185">Reference proteome</keyword>
<proteinExistence type="predicted"/>
<dbReference type="AlphaFoldDB" id="A0A267G3H0"/>
<sequence length="82" mass="8933">MSKLALYGLLLLALVAATLAAPAYDDAESSDDEDTADWLDDLIDKRGFGAAGRKGHFVSGPHRRCLHYKFGKHGLYCAKYSS</sequence>
<accession>A0A267G3H0</accession>
<dbReference type="EMBL" id="NIVC01000573">
    <property type="protein sequence ID" value="PAA80608.1"/>
    <property type="molecule type" value="Genomic_DNA"/>
</dbReference>
<name>A0A267G3H0_9PLAT</name>
<reference evidence="2 3" key="1">
    <citation type="submission" date="2017-06" db="EMBL/GenBank/DDBJ databases">
        <title>A platform for efficient transgenesis in Macrostomum lignano, a flatworm model organism for stem cell research.</title>
        <authorList>
            <person name="Berezikov E."/>
        </authorList>
    </citation>
    <scope>NUCLEOTIDE SEQUENCE [LARGE SCALE GENOMIC DNA]</scope>
    <source>
        <strain evidence="2">DV1</strain>
        <tissue evidence="2">Whole organism</tissue>
    </source>
</reference>
<feature type="signal peptide" evidence="1">
    <location>
        <begin position="1"/>
        <end position="20"/>
    </location>
</feature>
<feature type="chain" id="PRO_5013125718" evidence="1">
    <location>
        <begin position="21"/>
        <end position="82"/>
    </location>
</feature>
<comment type="caution">
    <text evidence="2">The sequence shown here is derived from an EMBL/GenBank/DDBJ whole genome shotgun (WGS) entry which is preliminary data.</text>
</comment>
<evidence type="ECO:0000313" key="2">
    <source>
        <dbReference type="EMBL" id="PAA80608.1"/>
    </source>
</evidence>
<organism evidence="2 3">
    <name type="scientific">Macrostomum lignano</name>
    <dbReference type="NCBI Taxonomy" id="282301"/>
    <lineage>
        <taxon>Eukaryota</taxon>
        <taxon>Metazoa</taxon>
        <taxon>Spiralia</taxon>
        <taxon>Lophotrochozoa</taxon>
        <taxon>Platyhelminthes</taxon>
        <taxon>Rhabditophora</taxon>
        <taxon>Macrostomorpha</taxon>
        <taxon>Macrostomida</taxon>
        <taxon>Macrostomidae</taxon>
        <taxon>Macrostomum</taxon>
    </lineage>
</organism>
<evidence type="ECO:0000313" key="3">
    <source>
        <dbReference type="Proteomes" id="UP000215902"/>
    </source>
</evidence>